<feature type="compositionally biased region" description="Low complexity" evidence="2">
    <location>
        <begin position="111"/>
        <end position="124"/>
    </location>
</feature>
<evidence type="ECO:0000313" key="3">
    <source>
        <dbReference type="EMBL" id="GMT02886.1"/>
    </source>
</evidence>
<protein>
    <submittedName>
        <fullName evidence="3">Uncharacterized protein</fullName>
    </submittedName>
</protein>
<keyword evidence="4" id="KW-1185">Reference proteome</keyword>
<evidence type="ECO:0000313" key="4">
    <source>
        <dbReference type="Proteomes" id="UP001432027"/>
    </source>
</evidence>
<sequence length="708" mass="78042">MADKLLESYNPLYDVHLQQYFAMPHMQKHLRNLGLLESGGNKGEVYARHRQMIDVMLKNREQQLVKLAELQKNLDAAEKVEIYRRIRSGQSPETYRRAAKPSRSLSRGRRSVSQSARLRRSSASTEDRDVIAHVEKERDQEIRSEAPPRNCYARLSANTGKYRHLHKLDDNTLISYKDQLRRQLDKLERFREVTFGVHSVARTQPQSQQSWFFRRRSLPSLADSAPAHSLHEPLRSIMKLRGRTTAPTQRNLGESYSSRVSCPPAIRKRRSSTDLTTRLPPIAAQRAPKTSPAVKNNLPKLPPTTPKRLPAAPAASSTRGRSSSRGPIRVSSRTPSDTSSTETKLPPISVVAGGAAAAVAAGAVVAAAAAAVVSPKGSEGDDDHSRGYQSASPEPKREEVEVAASEKTVSPPPEREEEEEEEEEHARGKRSVGEEPEEAPAFEAVPSDVDDVVKTVVHDEKTPSPEPEREATPEQEHLQEEEEEVVQQHVAQQEAAAEEPATPEPAAEHSSAEPVEEEKEVEEEEEEHVRGKRSVGEEPDPTPDPKEPSPEPAVEKEPTPEPETDHKSPTPEPEAVLQMPRAEEEPEKEPSPVLADEKEPTPEPVVVVHHDTVDASPQPDAPVDDVIETVVNDEKDPSPEPERESSPVAVSESPKAASPVEHVEEEVAQEISHEDGSPEPNAASPAEHAQAEHVKETLSQAPTVDSPE</sequence>
<feature type="non-terminal residue" evidence="3">
    <location>
        <position position="708"/>
    </location>
</feature>
<feature type="compositionally biased region" description="Polar residues" evidence="2">
    <location>
        <begin position="246"/>
        <end position="260"/>
    </location>
</feature>
<comment type="caution">
    <text evidence="3">The sequence shown here is derived from an EMBL/GenBank/DDBJ whole genome shotgun (WGS) entry which is preliminary data.</text>
</comment>
<feature type="compositionally biased region" description="Low complexity" evidence="2">
    <location>
        <begin position="306"/>
        <end position="333"/>
    </location>
</feature>
<dbReference type="EMBL" id="BTSX01000006">
    <property type="protein sequence ID" value="GMT02886.1"/>
    <property type="molecule type" value="Genomic_DNA"/>
</dbReference>
<feature type="region of interest" description="Disordered" evidence="2">
    <location>
        <begin position="246"/>
        <end position="345"/>
    </location>
</feature>
<feature type="compositionally biased region" description="Polar residues" evidence="2">
    <location>
        <begin position="334"/>
        <end position="343"/>
    </location>
</feature>
<name>A0AAV5U8T9_9BILA</name>
<feature type="region of interest" description="Disordered" evidence="2">
    <location>
        <begin position="374"/>
        <end position="708"/>
    </location>
</feature>
<dbReference type="Proteomes" id="UP001432027">
    <property type="component" value="Unassembled WGS sequence"/>
</dbReference>
<dbReference type="AlphaFoldDB" id="A0AAV5U8T9"/>
<organism evidence="3 4">
    <name type="scientific">Pristionchus entomophagus</name>
    <dbReference type="NCBI Taxonomy" id="358040"/>
    <lineage>
        <taxon>Eukaryota</taxon>
        <taxon>Metazoa</taxon>
        <taxon>Ecdysozoa</taxon>
        <taxon>Nematoda</taxon>
        <taxon>Chromadorea</taxon>
        <taxon>Rhabditida</taxon>
        <taxon>Rhabditina</taxon>
        <taxon>Diplogasteromorpha</taxon>
        <taxon>Diplogasteroidea</taxon>
        <taxon>Neodiplogasteridae</taxon>
        <taxon>Pristionchus</taxon>
    </lineage>
</organism>
<evidence type="ECO:0000256" key="1">
    <source>
        <dbReference type="SAM" id="Coils"/>
    </source>
</evidence>
<evidence type="ECO:0000256" key="2">
    <source>
        <dbReference type="SAM" id="MobiDB-lite"/>
    </source>
</evidence>
<dbReference type="InterPro" id="IPR027962">
    <property type="entry name" value="ERICH3"/>
</dbReference>
<keyword evidence="1" id="KW-0175">Coiled coil</keyword>
<accession>A0AAV5U8T9</accession>
<feature type="region of interest" description="Disordered" evidence="2">
    <location>
        <begin position="90"/>
        <end position="128"/>
    </location>
</feature>
<feature type="compositionally biased region" description="Acidic residues" evidence="2">
    <location>
        <begin position="514"/>
        <end position="526"/>
    </location>
</feature>
<feature type="compositionally biased region" description="Basic and acidic residues" evidence="2">
    <location>
        <begin position="632"/>
        <end position="645"/>
    </location>
</feature>
<feature type="compositionally biased region" description="Basic and acidic residues" evidence="2">
    <location>
        <begin position="543"/>
        <end position="569"/>
    </location>
</feature>
<feature type="compositionally biased region" description="Low complexity" evidence="2">
    <location>
        <begin position="646"/>
        <end position="660"/>
    </location>
</feature>
<feature type="compositionally biased region" description="Low complexity" evidence="2">
    <location>
        <begin position="487"/>
        <end position="505"/>
    </location>
</feature>
<feature type="compositionally biased region" description="Basic and acidic residues" evidence="2">
    <location>
        <begin position="451"/>
        <end position="478"/>
    </location>
</feature>
<proteinExistence type="predicted"/>
<dbReference type="PANTHER" id="PTHR23034">
    <property type="entry name" value="GLUTAMATE-RICH PROTEIN 3"/>
    <property type="match status" value="1"/>
</dbReference>
<dbReference type="PANTHER" id="PTHR23034:SF2">
    <property type="entry name" value="GLUTAMATE-RICH PROTEIN 3"/>
    <property type="match status" value="1"/>
</dbReference>
<feature type="compositionally biased region" description="Polar residues" evidence="2">
    <location>
        <begin position="697"/>
        <end position="708"/>
    </location>
</feature>
<gene>
    <name evidence="3" type="ORF">PENTCL1PPCAC_25060</name>
</gene>
<feature type="coiled-coil region" evidence="1">
    <location>
        <begin position="53"/>
        <end position="80"/>
    </location>
</feature>
<reference evidence="3" key="1">
    <citation type="submission" date="2023-10" db="EMBL/GenBank/DDBJ databases">
        <title>Genome assembly of Pristionchus species.</title>
        <authorList>
            <person name="Yoshida K."/>
            <person name="Sommer R.J."/>
        </authorList>
    </citation>
    <scope>NUCLEOTIDE SEQUENCE</scope>
    <source>
        <strain evidence="3">RS0144</strain>
    </source>
</reference>